<evidence type="ECO:0008006" key="3">
    <source>
        <dbReference type="Google" id="ProtNLM"/>
    </source>
</evidence>
<evidence type="ECO:0000313" key="2">
    <source>
        <dbReference type="Proteomes" id="UP000324897"/>
    </source>
</evidence>
<gene>
    <name evidence="1" type="ORF">EJB05_12121</name>
</gene>
<protein>
    <recommendedName>
        <fullName evidence="3">FBD domain-containing protein</fullName>
    </recommendedName>
</protein>
<name>A0A5J9VT12_9POAL</name>
<dbReference type="AlphaFoldDB" id="A0A5J9VT12"/>
<dbReference type="Proteomes" id="UP000324897">
    <property type="component" value="Chromosome 4"/>
</dbReference>
<dbReference type="EMBL" id="RWGY01000007">
    <property type="protein sequence ID" value="TVU38736.1"/>
    <property type="molecule type" value="Genomic_DNA"/>
</dbReference>
<dbReference type="Gramene" id="TVU38736">
    <property type="protein sequence ID" value="TVU38736"/>
    <property type="gene ID" value="EJB05_12121"/>
</dbReference>
<comment type="caution">
    <text evidence="1">The sequence shown here is derived from an EMBL/GenBank/DDBJ whole genome shotgun (WGS) entry which is preliminary data.</text>
</comment>
<dbReference type="OrthoDB" id="667615at2759"/>
<reference evidence="1 2" key="1">
    <citation type="journal article" date="2019" name="Sci. Rep.">
        <title>A high-quality genome of Eragrostis curvula grass provides insights into Poaceae evolution and supports new strategies to enhance forage quality.</title>
        <authorList>
            <person name="Carballo J."/>
            <person name="Santos B.A.C.M."/>
            <person name="Zappacosta D."/>
            <person name="Garbus I."/>
            <person name="Selva J.P."/>
            <person name="Gallo C.A."/>
            <person name="Diaz A."/>
            <person name="Albertini E."/>
            <person name="Caccamo M."/>
            <person name="Echenique V."/>
        </authorList>
    </citation>
    <scope>NUCLEOTIDE SEQUENCE [LARGE SCALE GENOMIC DNA]</scope>
    <source>
        <strain evidence="2">cv. Victoria</strain>
        <tissue evidence="1">Leaf</tissue>
    </source>
</reference>
<evidence type="ECO:0000313" key="1">
    <source>
        <dbReference type="EMBL" id="TVU38736.1"/>
    </source>
</evidence>
<sequence length="375" mass="43081">MRVYASDVDMPDVLISVRRRRAFADAVRVAASAFLAAQREIARFGFFVYGEAVNLEWDEEEEGEAPALQMPCFPTLKEFALTFRGVDLRLPTTGTFASGKPHQNELELHTMEGLKMLFLISQSLLSLRLIKILDLEQLVVMASELTEMQVDYAEQRVLVANISRSFFSKLELTVNKVADHWFSPTILNLLSRCYWVTKLSLQIVADHRELHWQDSSLGEIDYLSLPSQILKLSLVELPPSYLVLCEGHQSHCTRILKNFERIGTLHLEIPIAPVRLCREQRLLIVNINRLFFSELDLTVNKVVDHWFSPTILNLLSRCYWVTTLSLQIVADHREDENIGPSCDANCDCRTLQAWGDRRVGLDYLKRFAIKKWNSK</sequence>
<feature type="non-terminal residue" evidence="1">
    <location>
        <position position="1"/>
    </location>
</feature>
<keyword evidence="2" id="KW-1185">Reference proteome</keyword>
<organism evidence="1 2">
    <name type="scientific">Eragrostis curvula</name>
    <name type="common">weeping love grass</name>
    <dbReference type="NCBI Taxonomy" id="38414"/>
    <lineage>
        <taxon>Eukaryota</taxon>
        <taxon>Viridiplantae</taxon>
        <taxon>Streptophyta</taxon>
        <taxon>Embryophyta</taxon>
        <taxon>Tracheophyta</taxon>
        <taxon>Spermatophyta</taxon>
        <taxon>Magnoliopsida</taxon>
        <taxon>Liliopsida</taxon>
        <taxon>Poales</taxon>
        <taxon>Poaceae</taxon>
        <taxon>PACMAD clade</taxon>
        <taxon>Chloridoideae</taxon>
        <taxon>Eragrostideae</taxon>
        <taxon>Eragrostidinae</taxon>
        <taxon>Eragrostis</taxon>
    </lineage>
</organism>
<proteinExistence type="predicted"/>
<accession>A0A5J9VT12</accession>